<dbReference type="PANTHER" id="PTHR12413">
    <property type="entry name" value="DOLICHYL GLYCOSYLTRANSFERASE"/>
    <property type="match status" value="1"/>
</dbReference>
<evidence type="ECO:0000313" key="12">
    <source>
        <dbReference type="Proteomes" id="UP000678499"/>
    </source>
</evidence>
<keyword evidence="4 10" id="KW-0328">Glycosyltransferase</keyword>
<accession>A0A7R9BDH4</accession>
<evidence type="ECO:0000256" key="10">
    <source>
        <dbReference type="RuleBase" id="RU363110"/>
    </source>
</evidence>
<comment type="subcellular location">
    <subcellularLocation>
        <location evidence="1 10">Endoplasmic reticulum membrane</location>
        <topology evidence="1 10">Multi-pass membrane protein</topology>
    </subcellularLocation>
</comment>
<dbReference type="AlphaFoldDB" id="A0A7R9BDH4"/>
<keyword evidence="12" id="KW-1185">Reference proteome</keyword>
<comment type="pathway">
    <text evidence="2 10">Protein modification; protein glycosylation.</text>
</comment>
<evidence type="ECO:0000256" key="2">
    <source>
        <dbReference type="ARBA" id="ARBA00004922"/>
    </source>
</evidence>
<evidence type="ECO:0000256" key="5">
    <source>
        <dbReference type="ARBA" id="ARBA00022679"/>
    </source>
</evidence>
<reference evidence="11" key="1">
    <citation type="submission" date="2020-11" db="EMBL/GenBank/DDBJ databases">
        <authorList>
            <person name="Tran Van P."/>
        </authorList>
    </citation>
    <scope>NUCLEOTIDE SEQUENCE</scope>
</reference>
<feature type="transmembrane region" description="Helical" evidence="10">
    <location>
        <begin position="181"/>
        <end position="203"/>
    </location>
</feature>
<evidence type="ECO:0000256" key="9">
    <source>
        <dbReference type="ARBA" id="ARBA00023136"/>
    </source>
</evidence>
<dbReference type="EC" id="2.4.1.-" evidence="10"/>
<dbReference type="Pfam" id="PF03155">
    <property type="entry name" value="Alg6_Alg8"/>
    <property type="match status" value="1"/>
</dbReference>
<evidence type="ECO:0000313" key="11">
    <source>
        <dbReference type="EMBL" id="CAD7273223.1"/>
    </source>
</evidence>
<dbReference type="InterPro" id="IPR004856">
    <property type="entry name" value="Glyco_trans_ALG6/ALG8"/>
</dbReference>
<keyword evidence="8 10" id="KW-1133">Transmembrane helix</keyword>
<evidence type="ECO:0000256" key="6">
    <source>
        <dbReference type="ARBA" id="ARBA00022692"/>
    </source>
</evidence>
<dbReference type="UniPathway" id="UPA00378"/>
<dbReference type="PANTHER" id="PTHR12413:SF1">
    <property type="entry name" value="DOLICHYL PYROPHOSPHATE MAN9GLCNAC2 ALPHA-1,3-GLUCOSYLTRANSFERASE"/>
    <property type="match status" value="1"/>
</dbReference>
<keyword evidence="9 10" id="KW-0472">Membrane</keyword>
<protein>
    <recommendedName>
        <fullName evidence="10">Alpha-1,3-glucosyltransferase</fullName>
        <ecNumber evidence="10">2.4.1.-</ecNumber>
    </recommendedName>
</protein>
<feature type="transmembrane region" description="Helical" evidence="10">
    <location>
        <begin position="283"/>
        <end position="303"/>
    </location>
</feature>
<keyword evidence="6 10" id="KW-0812">Transmembrane</keyword>
<gene>
    <name evidence="11" type="ORF">NMOB1V02_LOCUS1122</name>
</gene>
<feature type="transmembrane region" description="Helical" evidence="10">
    <location>
        <begin position="482"/>
        <end position="498"/>
    </location>
</feature>
<evidence type="ECO:0000256" key="8">
    <source>
        <dbReference type="ARBA" id="ARBA00022989"/>
    </source>
</evidence>
<comment type="similarity">
    <text evidence="3 10">Belongs to the ALG6/ALG8 glucosyltransferase family.</text>
</comment>
<proteinExistence type="inferred from homology"/>
<evidence type="ECO:0000256" key="3">
    <source>
        <dbReference type="ARBA" id="ARBA00008715"/>
    </source>
</evidence>
<evidence type="ECO:0000256" key="4">
    <source>
        <dbReference type="ARBA" id="ARBA00022676"/>
    </source>
</evidence>
<dbReference type="EMBL" id="CAJPEX010000108">
    <property type="protein sequence ID" value="CAG0913375.1"/>
    <property type="molecule type" value="Genomic_DNA"/>
</dbReference>
<feature type="transmembrane region" description="Helical" evidence="10">
    <location>
        <begin position="378"/>
        <end position="405"/>
    </location>
</feature>
<dbReference type="GO" id="GO:0005789">
    <property type="term" value="C:endoplasmic reticulum membrane"/>
    <property type="evidence" value="ECO:0007669"/>
    <property type="project" value="UniProtKB-SubCell"/>
</dbReference>
<feature type="transmembrane region" description="Helical" evidence="10">
    <location>
        <begin position="54"/>
        <end position="71"/>
    </location>
</feature>
<keyword evidence="5 10" id="KW-0808">Transferase</keyword>
<dbReference type="EMBL" id="OA882145">
    <property type="protein sequence ID" value="CAD7273223.1"/>
    <property type="molecule type" value="Genomic_DNA"/>
</dbReference>
<evidence type="ECO:0000256" key="7">
    <source>
        <dbReference type="ARBA" id="ARBA00022824"/>
    </source>
</evidence>
<feature type="transmembrane region" description="Helical" evidence="10">
    <location>
        <begin position="251"/>
        <end position="276"/>
    </location>
</feature>
<feature type="transmembrane region" description="Helical" evidence="10">
    <location>
        <begin position="439"/>
        <end position="462"/>
    </location>
</feature>
<feature type="transmembrane region" description="Helical" evidence="10">
    <location>
        <begin position="210"/>
        <end position="239"/>
    </location>
</feature>
<sequence>MSSFSAASENAGTIDGPFEYITSHEASENLRHALCIWAIAIFSASNVAYHALRFYLVVKTIFVKLFISAMGTKHRQRVKRRNLLSKKHPPSISSPLPNVLFLLFSACALRWILSAHSGFPLSLKRRMDLTLNTPIPYWYGQDSGLDLPPLAGYHSYLLAQVSANVTPNIFTRNQNTVEDEIFVRAATLLTDAFVMFPAVISLLEPRFSALALCLPAVLLTDYVLYGFSCVSLGLSFLTFRAAKSKKVVQMAFWYSMAINFKGSVIYFALPIVTYALSLCLGEGIFPGLSAILVMGLAFGVIWVPWLCGNLDAVGCILHRLANVDETFVGVKLANVWSLMTPEVQNEETLCYTALFLVLSVCFHVALHPDYDTLKLAVVNTLLAWLLFACHPSTWLLVLAMSAALFDEFPGFGVFLVLTATSNMFVAFIDYFWAYFGLVMVYVGSAHIVTPGMNWIMWIAFLFGQSLNLCRLFDPVFEEMCPLYNFICLVAAFLFLYNSQLRSKQNKNQDFEAVLIQ</sequence>
<dbReference type="Proteomes" id="UP000678499">
    <property type="component" value="Unassembled WGS sequence"/>
</dbReference>
<organism evidence="11">
    <name type="scientific">Notodromas monacha</name>
    <dbReference type="NCBI Taxonomy" id="399045"/>
    <lineage>
        <taxon>Eukaryota</taxon>
        <taxon>Metazoa</taxon>
        <taxon>Ecdysozoa</taxon>
        <taxon>Arthropoda</taxon>
        <taxon>Crustacea</taxon>
        <taxon>Oligostraca</taxon>
        <taxon>Ostracoda</taxon>
        <taxon>Podocopa</taxon>
        <taxon>Podocopida</taxon>
        <taxon>Cypridocopina</taxon>
        <taxon>Cypridoidea</taxon>
        <taxon>Cyprididae</taxon>
        <taxon>Notodromas</taxon>
    </lineage>
</organism>
<evidence type="ECO:0000256" key="1">
    <source>
        <dbReference type="ARBA" id="ARBA00004477"/>
    </source>
</evidence>
<feature type="transmembrane region" description="Helical" evidence="10">
    <location>
        <begin position="411"/>
        <end position="432"/>
    </location>
</feature>
<name>A0A7R9BDH4_9CRUS</name>
<keyword evidence="7 10" id="KW-0256">Endoplasmic reticulum</keyword>
<dbReference type="GO" id="GO:0042281">
    <property type="term" value="F:dolichyl pyrophosphate Man9GlcNAc2 alpha-1,3-glucosyltransferase activity"/>
    <property type="evidence" value="ECO:0007669"/>
    <property type="project" value="TreeGrafter"/>
</dbReference>